<proteinExistence type="predicted"/>
<evidence type="ECO:0000313" key="3">
    <source>
        <dbReference type="Proteomes" id="UP000002630"/>
    </source>
</evidence>
<feature type="compositionally biased region" description="Polar residues" evidence="1">
    <location>
        <begin position="54"/>
        <end position="71"/>
    </location>
</feature>
<evidence type="ECO:0000256" key="1">
    <source>
        <dbReference type="SAM" id="MobiDB-lite"/>
    </source>
</evidence>
<sequence>MYHRVLVAGRVGSVVAGRHGVIAGGPVHHTQRGMTAVVRGSAAALPGKRWAQQPHYQGHQQACGLSSNASQKPADGAEGEGSKARRTEEQAKKVAEHKAAEMEYRLRMTALRKEVQREVKDKREADAVTAALERRRIAKRQAAARAERKRKAAISIALNEERKQQLKENYEAGYRESARVFFEREERKKNIHAILLEELEAESEHWINTPEDVTAKITDDLWEAPGNNTAKGQISMPDEHLWRFSADVGLYNQEEDPSERDPYLRSRMYSRMQEMHTAGTYARERRTRWDNDTRGLLKEADRLLRKKRPGPPGYMSRLESSGKATQWKPMEAQFGDE</sequence>
<dbReference type="AlphaFoldDB" id="D8LMZ3"/>
<evidence type="ECO:0000313" key="2">
    <source>
        <dbReference type="EMBL" id="CBN76234.1"/>
    </source>
</evidence>
<dbReference type="OrthoDB" id="10306012at2759"/>
<organism evidence="2 3">
    <name type="scientific">Ectocarpus siliculosus</name>
    <name type="common">Brown alga</name>
    <name type="synonym">Conferva siliculosa</name>
    <dbReference type="NCBI Taxonomy" id="2880"/>
    <lineage>
        <taxon>Eukaryota</taxon>
        <taxon>Sar</taxon>
        <taxon>Stramenopiles</taxon>
        <taxon>Ochrophyta</taxon>
        <taxon>PX clade</taxon>
        <taxon>Phaeophyceae</taxon>
        <taxon>Ectocarpales</taxon>
        <taxon>Ectocarpaceae</taxon>
        <taxon>Ectocarpus</taxon>
    </lineage>
</organism>
<gene>
    <name evidence="2" type="ORF">Esi_0412_0008</name>
</gene>
<feature type="compositionally biased region" description="Basic and acidic residues" evidence="1">
    <location>
        <begin position="80"/>
        <end position="98"/>
    </location>
</feature>
<accession>D8LMZ3</accession>
<protein>
    <submittedName>
        <fullName evidence="2">Uncharacterized protein</fullName>
    </submittedName>
</protein>
<reference evidence="2 3" key="1">
    <citation type="journal article" date="2010" name="Nature">
        <title>The Ectocarpus genome and the independent evolution of multicellularity in brown algae.</title>
        <authorList>
            <person name="Cock J.M."/>
            <person name="Sterck L."/>
            <person name="Rouze P."/>
            <person name="Scornet D."/>
            <person name="Allen A.E."/>
            <person name="Amoutzias G."/>
            <person name="Anthouard V."/>
            <person name="Artiguenave F."/>
            <person name="Aury J.M."/>
            <person name="Badger J.H."/>
            <person name="Beszteri B."/>
            <person name="Billiau K."/>
            <person name="Bonnet E."/>
            <person name="Bothwell J.H."/>
            <person name="Bowler C."/>
            <person name="Boyen C."/>
            <person name="Brownlee C."/>
            <person name="Carrano C.J."/>
            <person name="Charrier B."/>
            <person name="Cho G.Y."/>
            <person name="Coelho S.M."/>
            <person name="Collen J."/>
            <person name="Corre E."/>
            <person name="Da Silva C."/>
            <person name="Delage L."/>
            <person name="Delaroque N."/>
            <person name="Dittami S.M."/>
            <person name="Doulbeau S."/>
            <person name="Elias M."/>
            <person name="Farnham G."/>
            <person name="Gachon C.M."/>
            <person name="Gschloessl B."/>
            <person name="Heesch S."/>
            <person name="Jabbari K."/>
            <person name="Jubin C."/>
            <person name="Kawai H."/>
            <person name="Kimura K."/>
            <person name="Kloareg B."/>
            <person name="Kupper F.C."/>
            <person name="Lang D."/>
            <person name="Le Bail A."/>
            <person name="Leblanc C."/>
            <person name="Lerouge P."/>
            <person name="Lohr M."/>
            <person name="Lopez P.J."/>
            <person name="Martens C."/>
            <person name="Maumus F."/>
            <person name="Michel G."/>
            <person name="Miranda-Saavedra D."/>
            <person name="Morales J."/>
            <person name="Moreau H."/>
            <person name="Motomura T."/>
            <person name="Nagasato C."/>
            <person name="Napoli C.A."/>
            <person name="Nelson D.R."/>
            <person name="Nyvall-Collen P."/>
            <person name="Peters A.F."/>
            <person name="Pommier C."/>
            <person name="Potin P."/>
            <person name="Poulain J."/>
            <person name="Quesneville H."/>
            <person name="Read B."/>
            <person name="Rensing S.A."/>
            <person name="Ritter A."/>
            <person name="Rousvoal S."/>
            <person name="Samanta M."/>
            <person name="Samson G."/>
            <person name="Schroeder D.C."/>
            <person name="Segurens B."/>
            <person name="Strittmatter M."/>
            <person name="Tonon T."/>
            <person name="Tregear J.W."/>
            <person name="Valentin K."/>
            <person name="von Dassow P."/>
            <person name="Yamagishi T."/>
            <person name="Van de Peer Y."/>
            <person name="Wincker P."/>
        </authorList>
    </citation>
    <scope>NUCLEOTIDE SEQUENCE [LARGE SCALE GENOMIC DNA]</scope>
    <source>
        <strain evidence="3">Ec32 / CCAP1310/4</strain>
    </source>
</reference>
<dbReference type="EMBL" id="FN648611">
    <property type="protein sequence ID" value="CBN76234.1"/>
    <property type="molecule type" value="Genomic_DNA"/>
</dbReference>
<keyword evidence="3" id="KW-1185">Reference proteome</keyword>
<feature type="region of interest" description="Disordered" evidence="1">
    <location>
        <begin position="299"/>
        <end position="337"/>
    </location>
</feature>
<dbReference type="InParanoid" id="D8LMZ3"/>
<name>D8LMZ3_ECTSI</name>
<dbReference type="EMBL" id="FN649744">
    <property type="protein sequence ID" value="CBN76234.1"/>
    <property type="molecule type" value="Genomic_DNA"/>
</dbReference>
<feature type="region of interest" description="Disordered" evidence="1">
    <location>
        <begin position="54"/>
        <end position="98"/>
    </location>
</feature>
<dbReference type="Proteomes" id="UP000002630">
    <property type="component" value="Linkage Group LG19"/>
</dbReference>